<proteinExistence type="predicted"/>
<dbReference type="Pfam" id="PF07702">
    <property type="entry name" value="UTRA"/>
    <property type="match status" value="1"/>
</dbReference>
<dbReference type="GO" id="GO:0045892">
    <property type="term" value="P:negative regulation of DNA-templated transcription"/>
    <property type="evidence" value="ECO:0007669"/>
    <property type="project" value="TreeGrafter"/>
</dbReference>
<dbReference type="InterPro" id="IPR028978">
    <property type="entry name" value="Chorismate_lyase_/UTRA_dom_sf"/>
</dbReference>
<sequence length="252" mass="27735">MTAPGLFTADRVAAMGSGPLYLRLRRLLEDAIAGGVLGEGEALPTERDIAELTELSRVTVRRAVDDLVKQGRLIRRHGSGTFVAPSVSRVEQSLSLLTSFTEDMARRGLTSRSEWLERIVAAPSPDEMMVLGLSVGDTVSRLERLRIADDVPMAIERASIIGSFLPDPASVTDSLYDALDRRSARPCRATQRISARNVDEREASLLKVATGEAALYIERVSYLPNGRVIEFTRSVYRGDAYDFVAELKIPER</sequence>
<name>A0A1H4JMR6_9HYPH</name>
<gene>
    <name evidence="5" type="ORF">SAMN05216452_1520</name>
</gene>
<dbReference type="Gene3D" id="3.40.1410.10">
    <property type="entry name" value="Chorismate lyase-like"/>
    <property type="match status" value="1"/>
</dbReference>
<keyword evidence="6" id="KW-1185">Reference proteome</keyword>
<dbReference type="InterPro" id="IPR036388">
    <property type="entry name" value="WH-like_DNA-bd_sf"/>
</dbReference>
<dbReference type="SMART" id="SM00345">
    <property type="entry name" value="HTH_GNTR"/>
    <property type="match status" value="1"/>
</dbReference>
<dbReference type="AlphaFoldDB" id="A0A1H4JMR6"/>
<dbReference type="SUPFAM" id="SSF46785">
    <property type="entry name" value="Winged helix' DNA-binding domain"/>
    <property type="match status" value="1"/>
</dbReference>
<dbReference type="InterPro" id="IPR000524">
    <property type="entry name" value="Tscrpt_reg_HTH_GntR"/>
</dbReference>
<dbReference type="PANTHER" id="PTHR44846">
    <property type="entry name" value="MANNOSYL-D-GLYCERATE TRANSPORT/METABOLISM SYSTEM REPRESSOR MNGR-RELATED"/>
    <property type="match status" value="1"/>
</dbReference>
<dbReference type="RefSeq" id="WP_025030448.1">
    <property type="nucleotide sequence ID" value="NZ_FNSL01000001.1"/>
</dbReference>
<keyword evidence="1" id="KW-0805">Transcription regulation</keyword>
<evidence type="ECO:0000259" key="4">
    <source>
        <dbReference type="PROSITE" id="PS50949"/>
    </source>
</evidence>
<dbReference type="CDD" id="cd07377">
    <property type="entry name" value="WHTH_GntR"/>
    <property type="match status" value="1"/>
</dbReference>
<dbReference type="PANTHER" id="PTHR44846:SF1">
    <property type="entry name" value="MANNOSYL-D-GLYCERATE TRANSPORT_METABOLISM SYSTEM REPRESSOR MNGR-RELATED"/>
    <property type="match status" value="1"/>
</dbReference>
<keyword evidence="3" id="KW-0804">Transcription</keyword>
<protein>
    <submittedName>
        <fullName evidence="5">GntR family transcriptional regulator</fullName>
    </submittedName>
</protein>
<dbReference type="PROSITE" id="PS50949">
    <property type="entry name" value="HTH_GNTR"/>
    <property type="match status" value="1"/>
</dbReference>
<dbReference type="Pfam" id="PF00392">
    <property type="entry name" value="GntR"/>
    <property type="match status" value="1"/>
</dbReference>
<dbReference type="Proteomes" id="UP000199064">
    <property type="component" value="Unassembled WGS sequence"/>
</dbReference>
<dbReference type="GO" id="GO:0003677">
    <property type="term" value="F:DNA binding"/>
    <property type="evidence" value="ECO:0007669"/>
    <property type="project" value="UniProtKB-KW"/>
</dbReference>
<evidence type="ECO:0000256" key="2">
    <source>
        <dbReference type="ARBA" id="ARBA00023125"/>
    </source>
</evidence>
<organism evidence="5 6">
    <name type="scientific">Nitratireductor aquibiodomus</name>
    <dbReference type="NCBI Taxonomy" id="204799"/>
    <lineage>
        <taxon>Bacteria</taxon>
        <taxon>Pseudomonadati</taxon>
        <taxon>Pseudomonadota</taxon>
        <taxon>Alphaproteobacteria</taxon>
        <taxon>Hyphomicrobiales</taxon>
        <taxon>Phyllobacteriaceae</taxon>
        <taxon>Nitratireductor</taxon>
    </lineage>
</organism>
<dbReference type="GO" id="GO:0003700">
    <property type="term" value="F:DNA-binding transcription factor activity"/>
    <property type="evidence" value="ECO:0007669"/>
    <property type="project" value="InterPro"/>
</dbReference>
<dbReference type="PRINTS" id="PR00035">
    <property type="entry name" value="HTHGNTR"/>
</dbReference>
<evidence type="ECO:0000256" key="3">
    <source>
        <dbReference type="ARBA" id="ARBA00023163"/>
    </source>
</evidence>
<dbReference type="InterPro" id="IPR036390">
    <property type="entry name" value="WH_DNA-bd_sf"/>
</dbReference>
<reference evidence="6" key="1">
    <citation type="submission" date="2016-10" db="EMBL/GenBank/DDBJ databases">
        <authorList>
            <person name="Varghese N."/>
            <person name="Submissions S."/>
        </authorList>
    </citation>
    <scope>NUCLEOTIDE SEQUENCE [LARGE SCALE GENOMIC DNA]</scope>
    <source>
        <strain evidence="6">ES.061</strain>
    </source>
</reference>
<evidence type="ECO:0000256" key="1">
    <source>
        <dbReference type="ARBA" id="ARBA00023015"/>
    </source>
</evidence>
<dbReference type="InterPro" id="IPR050679">
    <property type="entry name" value="Bact_HTH_transcr_reg"/>
</dbReference>
<accession>A0A1H4JMR6</accession>
<dbReference type="SUPFAM" id="SSF64288">
    <property type="entry name" value="Chorismate lyase-like"/>
    <property type="match status" value="1"/>
</dbReference>
<evidence type="ECO:0000313" key="5">
    <source>
        <dbReference type="EMBL" id="SEB47553.1"/>
    </source>
</evidence>
<dbReference type="InterPro" id="IPR011663">
    <property type="entry name" value="UTRA"/>
</dbReference>
<feature type="domain" description="HTH gntR-type" evidence="4">
    <location>
        <begin position="18"/>
        <end position="86"/>
    </location>
</feature>
<keyword evidence="2" id="KW-0238">DNA-binding</keyword>
<dbReference type="EMBL" id="FNSL01000001">
    <property type="protein sequence ID" value="SEB47553.1"/>
    <property type="molecule type" value="Genomic_DNA"/>
</dbReference>
<dbReference type="SMART" id="SM00866">
    <property type="entry name" value="UTRA"/>
    <property type="match status" value="1"/>
</dbReference>
<dbReference type="Gene3D" id="1.10.10.10">
    <property type="entry name" value="Winged helix-like DNA-binding domain superfamily/Winged helix DNA-binding domain"/>
    <property type="match status" value="1"/>
</dbReference>
<evidence type="ECO:0000313" key="6">
    <source>
        <dbReference type="Proteomes" id="UP000199064"/>
    </source>
</evidence>